<keyword evidence="7" id="KW-1185">Reference proteome</keyword>
<dbReference type="InterPro" id="IPR023187">
    <property type="entry name" value="Tscrpt_reg_MarR-type_CS"/>
</dbReference>
<dbReference type="InterPro" id="IPR036390">
    <property type="entry name" value="WH_DNA-bd_sf"/>
</dbReference>
<dbReference type="Pfam" id="PF12802">
    <property type="entry name" value="MarR_2"/>
    <property type="match status" value="1"/>
</dbReference>
<protein>
    <submittedName>
        <fullName evidence="6">DNA-binding transcriptional regulator, MarR family</fullName>
    </submittedName>
</protein>
<dbReference type="GO" id="GO:0003700">
    <property type="term" value="F:DNA-binding transcription factor activity"/>
    <property type="evidence" value="ECO:0007669"/>
    <property type="project" value="InterPro"/>
</dbReference>
<dbReference type="Proteomes" id="UP000199207">
    <property type="component" value="Unassembled WGS sequence"/>
</dbReference>
<feature type="region of interest" description="Disordered" evidence="4">
    <location>
        <begin position="1"/>
        <end position="21"/>
    </location>
</feature>
<dbReference type="EMBL" id="FOLM01000001">
    <property type="protein sequence ID" value="SFB98565.1"/>
    <property type="molecule type" value="Genomic_DNA"/>
</dbReference>
<gene>
    <name evidence="6" type="ORF">SAMN05421773_101728</name>
</gene>
<feature type="domain" description="HTH marR-type" evidence="5">
    <location>
        <begin position="40"/>
        <end position="178"/>
    </location>
</feature>
<evidence type="ECO:0000313" key="7">
    <source>
        <dbReference type="Proteomes" id="UP000199207"/>
    </source>
</evidence>
<dbReference type="RefSeq" id="WP_175541233.1">
    <property type="nucleotide sequence ID" value="NZ_FOLM01000001.1"/>
</dbReference>
<evidence type="ECO:0000256" key="3">
    <source>
        <dbReference type="ARBA" id="ARBA00023163"/>
    </source>
</evidence>
<evidence type="ECO:0000313" key="6">
    <source>
        <dbReference type="EMBL" id="SFB98565.1"/>
    </source>
</evidence>
<dbReference type="PANTHER" id="PTHR33164:SF106">
    <property type="entry name" value="TRANSCRIPTIONAL REGULATORY PROTEIN"/>
    <property type="match status" value="1"/>
</dbReference>
<dbReference type="Gene3D" id="1.10.10.10">
    <property type="entry name" value="Winged helix-like DNA-binding domain superfamily/Winged helix DNA-binding domain"/>
    <property type="match status" value="1"/>
</dbReference>
<dbReference type="GO" id="GO:0006950">
    <property type="term" value="P:response to stress"/>
    <property type="evidence" value="ECO:0007669"/>
    <property type="project" value="TreeGrafter"/>
</dbReference>
<dbReference type="InterPro" id="IPR036388">
    <property type="entry name" value="WH-like_DNA-bd_sf"/>
</dbReference>
<evidence type="ECO:0000259" key="5">
    <source>
        <dbReference type="PROSITE" id="PS50995"/>
    </source>
</evidence>
<dbReference type="STRING" id="910347.SAMN05421773_101728"/>
<dbReference type="SUPFAM" id="SSF46785">
    <property type="entry name" value="Winged helix' DNA-binding domain"/>
    <property type="match status" value="1"/>
</dbReference>
<dbReference type="InterPro" id="IPR011991">
    <property type="entry name" value="ArsR-like_HTH"/>
</dbReference>
<evidence type="ECO:0000256" key="2">
    <source>
        <dbReference type="ARBA" id="ARBA00023125"/>
    </source>
</evidence>
<dbReference type="SMART" id="SM00347">
    <property type="entry name" value="HTH_MARR"/>
    <property type="match status" value="1"/>
</dbReference>
<dbReference type="InterPro" id="IPR000835">
    <property type="entry name" value="HTH_MarR-typ"/>
</dbReference>
<name>A0A1I1FGR1_9ACTN</name>
<evidence type="ECO:0000256" key="4">
    <source>
        <dbReference type="SAM" id="MobiDB-lite"/>
    </source>
</evidence>
<dbReference type="PROSITE" id="PS01117">
    <property type="entry name" value="HTH_MARR_1"/>
    <property type="match status" value="1"/>
</dbReference>
<keyword evidence="3" id="KW-0804">Transcription</keyword>
<dbReference type="CDD" id="cd00090">
    <property type="entry name" value="HTH_ARSR"/>
    <property type="match status" value="1"/>
</dbReference>
<organism evidence="6 7">
    <name type="scientific">Streptomyces aidingensis</name>
    <dbReference type="NCBI Taxonomy" id="910347"/>
    <lineage>
        <taxon>Bacteria</taxon>
        <taxon>Bacillati</taxon>
        <taxon>Actinomycetota</taxon>
        <taxon>Actinomycetes</taxon>
        <taxon>Kitasatosporales</taxon>
        <taxon>Streptomycetaceae</taxon>
        <taxon>Streptomyces</taxon>
    </lineage>
</organism>
<proteinExistence type="predicted"/>
<reference evidence="6 7" key="1">
    <citation type="submission" date="2016-10" db="EMBL/GenBank/DDBJ databases">
        <authorList>
            <person name="de Groot N.N."/>
        </authorList>
    </citation>
    <scope>NUCLEOTIDE SEQUENCE [LARGE SCALE GENOMIC DNA]</scope>
    <source>
        <strain evidence="6 7">CGMCC 4.5739</strain>
    </source>
</reference>
<evidence type="ECO:0000256" key="1">
    <source>
        <dbReference type="ARBA" id="ARBA00023015"/>
    </source>
</evidence>
<keyword evidence="2 6" id="KW-0238">DNA-binding</keyword>
<dbReference type="PANTHER" id="PTHR33164">
    <property type="entry name" value="TRANSCRIPTIONAL REGULATOR, MARR FAMILY"/>
    <property type="match status" value="1"/>
</dbReference>
<dbReference type="PRINTS" id="PR00598">
    <property type="entry name" value="HTHMARR"/>
</dbReference>
<keyword evidence="1" id="KW-0805">Transcription regulation</keyword>
<dbReference type="AlphaFoldDB" id="A0A1I1FGR1"/>
<dbReference type="InterPro" id="IPR039422">
    <property type="entry name" value="MarR/SlyA-like"/>
</dbReference>
<dbReference type="GO" id="GO:0003677">
    <property type="term" value="F:DNA binding"/>
    <property type="evidence" value="ECO:0007669"/>
    <property type="project" value="UniProtKB-KW"/>
</dbReference>
<dbReference type="PROSITE" id="PS50995">
    <property type="entry name" value="HTH_MARR_2"/>
    <property type="match status" value="1"/>
</dbReference>
<accession>A0A1I1FGR1</accession>
<sequence length="190" mass="20486">MSSASSGQPEPPARTQPATGAEAVAGYHGTAGRGTGDTERDRLLQKVMMTGRELGLTLLTLNNAAARAIGMHPTDAWIISYLQSVPAEVVLSPGDLARITGLTTGAITGVIDRLERGGYVERRRDSQDRRKVIVSPTEESARIARVFQPMVQGYMELGLKYSREELATIASYLEGSIAVAEDTVGRLRRM</sequence>